<feature type="domain" description="FAD dependent oxidoreductase" evidence="6">
    <location>
        <begin position="17"/>
        <end position="228"/>
    </location>
</feature>
<keyword evidence="5" id="KW-0560">Oxidoreductase</keyword>
<reference evidence="8 9" key="1">
    <citation type="submission" date="2024-09" db="EMBL/GenBank/DDBJ databases">
        <authorList>
            <person name="Sun Q."/>
            <person name="Mori K."/>
        </authorList>
    </citation>
    <scope>NUCLEOTIDE SEQUENCE [LARGE SCALE GENOMIC DNA]</scope>
    <source>
        <strain evidence="8 9">TBRC 5777</strain>
    </source>
</reference>
<evidence type="ECO:0000256" key="4">
    <source>
        <dbReference type="ARBA" id="ARBA00022827"/>
    </source>
</evidence>
<proteinExistence type="inferred from homology"/>
<dbReference type="InterPro" id="IPR036188">
    <property type="entry name" value="FAD/NAD-bd_sf"/>
</dbReference>
<dbReference type="InterPro" id="IPR051473">
    <property type="entry name" value="P2Ox-like"/>
</dbReference>
<dbReference type="PANTHER" id="PTHR42784:SF1">
    <property type="entry name" value="PYRANOSE 2-OXIDASE"/>
    <property type="match status" value="1"/>
</dbReference>
<feature type="domain" description="Glucose-methanol-choline oxidoreductase C-terminal" evidence="7">
    <location>
        <begin position="386"/>
        <end position="512"/>
    </location>
</feature>
<dbReference type="InterPro" id="IPR006076">
    <property type="entry name" value="FAD-dep_OxRdtase"/>
</dbReference>
<evidence type="ECO:0000256" key="5">
    <source>
        <dbReference type="ARBA" id="ARBA00023002"/>
    </source>
</evidence>
<dbReference type="EMBL" id="JBHLUN010000001">
    <property type="protein sequence ID" value="MFC0406618.1"/>
    <property type="molecule type" value="Genomic_DNA"/>
</dbReference>
<keyword evidence="4" id="KW-0274">FAD</keyword>
<evidence type="ECO:0000259" key="6">
    <source>
        <dbReference type="Pfam" id="PF01266"/>
    </source>
</evidence>
<organism evidence="8 9">
    <name type="scientific">Roseomonas elaeocarpi</name>
    <dbReference type="NCBI Taxonomy" id="907779"/>
    <lineage>
        <taxon>Bacteria</taxon>
        <taxon>Pseudomonadati</taxon>
        <taxon>Pseudomonadota</taxon>
        <taxon>Alphaproteobacteria</taxon>
        <taxon>Acetobacterales</taxon>
        <taxon>Roseomonadaceae</taxon>
        <taxon>Roseomonas</taxon>
    </lineage>
</organism>
<gene>
    <name evidence="8" type="ORF">ACFFGY_00055</name>
</gene>
<dbReference type="Proteomes" id="UP001589865">
    <property type="component" value="Unassembled WGS sequence"/>
</dbReference>
<protein>
    <submittedName>
        <fullName evidence="8">FAD-dependent oxidoreductase</fullName>
    </submittedName>
</protein>
<name>A0ABV6JPT9_9PROT</name>
<dbReference type="Gene3D" id="3.50.50.60">
    <property type="entry name" value="FAD/NAD(P)-binding domain"/>
    <property type="match status" value="2"/>
</dbReference>
<sequence length="544" mass="59198">MITDIEQLPDHAVLQADICIVGAGAAGLLIAREFLGTATQVILLESGGLGAEDATQALSAGEVSEGAFRGLQAGRSRVLGGTTTLWGGQCIPLDPIDLAERPWVPFSGWPIGPDELAPFYERAKQHLRIEQDEYDQPVWERFGLGSLVLDRAKLQAVHGVFIRQPDLGRRFREEIRAADNVRVLLHANVRSIETDASGVQVSRVAFCSLGGRRGSVAARRVVLCAGAIENARLLLLSDSKHPNGLGNDRDLVGRFLQDHPCGRTATIETTDPRRLQDRFNLLYGKRANYLPKLALSEAVQREQKVLNCVARLEYEYEADSGMQAVRDLMEAARGRRWPKGLGGTLARLGRGSPALAGDAWRVLAKGLSPAPRPRRIHLEVFSEQTPQPDSRVVLGRGTDALGLRKVLVDWRLDDLTWRTFGVFSRTVRDEFARLGLGEVRLLDWLDAEVPPRSAVVDSYHPAGTTRMARHAAGGVVDINSQVFGVQGLYVTGSSVFPTSGAANPTFTIAAMALRLAARLKSEIATRNVVTVQQWPARAEATGAG</sequence>
<evidence type="ECO:0000313" key="8">
    <source>
        <dbReference type="EMBL" id="MFC0406618.1"/>
    </source>
</evidence>
<evidence type="ECO:0000259" key="7">
    <source>
        <dbReference type="Pfam" id="PF05199"/>
    </source>
</evidence>
<evidence type="ECO:0000256" key="3">
    <source>
        <dbReference type="ARBA" id="ARBA00022630"/>
    </source>
</evidence>
<dbReference type="InterPro" id="IPR007867">
    <property type="entry name" value="GMC_OxRtase_C"/>
</dbReference>
<comment type="cofactor">
    <cofactor evidence="1">
        <name>FAD</name>
        <dbReference type="ChEBI" id="CHEBI:57692"/>
    </cofactor>
</comment>
<dbReference type="RefSeq" id="WP_377042289.1">
    <property type="nucleotide sequence ID" value="NZ_JBHLUN010000001.1"/>
</dbReference>
<dbReference type="PANTHER" id="PTHR42784">
    <property type="entry name" value="PYRANOSE 2-OXIDASE"/>
    <property type="match status" value="1"/>
</dbReference>
<evidence type="ECO:0000256" key="2">
    <source>
        <dbReference type="ARBA" id="ARBA00010790"/>
    </source>
</evidence>
<comment type="caution">
    <text evidence="8">The sequence shown here is derived from an EMBL/GenBank/DDBJ whole genome shotgun (WGS) entry which is preliminary data.</text>
</comment>
<evidence type="ECO:0000256" key="1">
    <source>
        <dbReference type="ARBA" id="ARBA00001974"/>
    </source>
</evidence>
<keyword evidence="9" id="KW-1185">Reference proteome</keyword>
<dbReference type="Pfam" id="PF05199">
    <property type="entry name" value="GMC_oxred_C"/>
    <property type="match status" value="1"/>
</dbReference>
<dbReference type="Pfam" id="PF01266">
    <property type="entry name" value="DAO"/>
    <property type="match status" value="1"/>
</dbReference>
<comment type="similarity">
    <text evidence="2">Belongs to the GMC oxidoreductase family.</text>
</comment>
<keyword evidence="3" id="KW-0285">Flavoprotein</keyword>
<accession>A0ABV6JPT9</accession>
<evidence type="ECO:0000313" key="9">
    <source>
        <dbReference type="Proteomes" id="UP001589865"/>
    </source>
</evidence>
<dbReference type="SUPFAM" id="SSF51905">
    <property type="entry name" value="FAD/NAD(P)-binding domain"/>
    <property type="match status" value="1"/>
</dbReference>